<keyword evidence="4 7" id="KW-0689">Ribosomal protein</keyword>
<comment type="function">
    <text evidence="7 10">This protein binds specifically to 23S rRNA; its binding is stimulated by other ribosomal proteins, e.g., L4, L17, and L20. It is important during the early stages of 50S assembly. It makes multiple contacts with different domains of the 23S rRNA in the assembled 50S subunit and ribosome.</text>
</comment>
<organism evidence="11 12">
    <name type="scientific">Sphingorhabdus pulchriflava</name>
    <dbReference type="NCBI Taxonomy" id="2292257"/>
    <lineage>
        <taxon>Bacteria</taxon>
        <taxon>Pseudomonadati</taxon>
        <taxon>Pseudomonadota</taxon>
        <taxon>Alphaproteobacteria</taxon>
        <taxon>Sphingomonadales</taxon>
        <taxon>Sphingomonadaceae</taxon>
        <taxon>Sphingorhabdus</taxon>
    </lineage>
</organism>
<evidence type="ECO:0000256" key="4">
    <source>
        <dbReference type="ARBA" id="ARBA00022980"/>
    </source>
</evidence>
<evidence type="ECO:0000256" key="9">
    <source>
        <dbReference type="RuleBase" id="RU004006"/>
    </source>
</evidence>
<evidence type="ECO:0000313" key="11">
    <source>
        <dbReference type="EMBL" id="RDV06150.1"/>
    </source>
</evidence>
<dbReference type="EMBL" id="QRGP01000001">
    <property type="protein sequence ID" value="RDV06150.1"/>
    <property type="molecule type" value="Genomic_DNA"/>
</dbReference>
<evidence type="ECO:0000256" key="6">
    <source>
        <dbReference type="ARBA" id="ARBA00035207"/>
    </source>
</evidence>
<dbReference type="GO" id="GO:0022625">
    <property type="term" value="C:cytosolic large ribosomal subunit"/>
    <property type="evidence" value="ECO:0007669"/>
    <property type="project" value="TreeGrafter"/>
</dbReference>
<evidence type="ECO:0000256" key="1">
    <source>
        <dbReference type="ARBA" id="ARBA00009451"/>
    </source>
</evidence>
<dbReference type="PANTHER" id="PTHR13501">
    <property type="entry name" value="CHLOROPLAST 50S RIBOSOMAL PROTEIN L22-RELATED"/>
    <property type="match status" value="1"/>
</dbReference>
<dbReference type="Gene3D" id="3.90.470.10">
    <property type="entry name" value="Ribosomal protein L22/L17"/>
    <property type="match status" value="1"/>
</dbReference>
<dbReference type="NCBIfam" id="TIGR01044">
    <property type="entry name" value="rplV_bact"/>
    <property type="match status" value="1"/>
</dbReference>
<dbReference type="InterPro" id="IPR001063">
    <property type="entry name" value="Ribosomal_uL22"/>
</dbReference>
<name>A0A371BF09_9SPHN</name>
<reference evidence="12" key="1">
    <citation type="submission" date="2018-08" db="EMBL/GenBank/DDBJ databases">
        <authorList>
            <person name="Kim S.-J."/>
            <person name="Jung G.-Y."/>
        </authorList>
    </citation>
    <scope>NUCLEOTIDE SEQUENCE [LARGE SCALE GENOMIC DNA]</scope>
    <source>
        <strain evidence="12">GY_G</strain>
    </source>
</reference>
<dbReference type="CDD" id="cd00336">
    <property type="entry name" value="Ribosomal_L22"/>
    <property type="match status" value="1"/>
</dbReference>
<dbReference type="Proteomes" id="UP000263833">
    <property type="component" value="Unassembled WGS sequence"/>
</dbReference>
<dbReference type="InterPro" id="IPR005727">
    <property type="entry name" value="Ribosomal_uL22_bac/chlpt-type"/>
</dbReference>
<dbReference type="HAMAP" id="MF_01331_B">
    <property type="entry name" value="Ribosomal_uL22_B"/>
    <property type="match status" value="1"/>
</dbReference>
<keyword evidence="5 7" id="KW-0687">Ribonucleoprotein</keyword>
<keyword evidence="3 7" id="KW-0694">RNA-binding</keyword>
<keyword evidence="2 7" id="KW-0699">rRNA-binding</keyword>
<dbReference type="InterPro" id="IPR036394">
    <property type="entry name" value="Ribosomal_uL22_sf"/>
</dbReference>
<gene>
    <name evidence="7" type="primary">rplV</name>
    <name evidence="11" type="ORF">DXH95_01550</name>
</gene>
<comment type="caution">
    <text evidence="11">The sequence shown here is derived from an EMBL/GenBank/DDBJ whole genome shotgun (WGS) entry which is preliminary data.</text>
</comment>
<dbReference type="SUPFAM" id="SSF54843">
    <property type="entry name" value="Ribosomal protein L22"/>
    <property type="match status" value="1"/>
</dbReference>
<dbReference type="RefSeq" id="WP_115547710.1">
    <property type="nucleotide sequence ID" value="NZ_QRGP01000001.1"/>
</dbReference>
<evidence type="ECO:0000256" key="8">
    <source>
        <dbReference type="RuleBase" id="RU004005"/>
    </source>
</evidence>
<protein>
    <recommendedName>
        <fullName evidence="6 7">Large ribosomal subunit protein uL22</fullName>
    </recommendedName>
</protein>
<evidence type="ECO:0000256" key="7">
    <source>
        <dbReference type="HAMAP-Rule" id="MF_01331"/>
    </source>
</evidence>
<evidence type="ECO:0000256" key="3">
    <source>
        <dbReference type="ARBA" id="ARBA00022884"/>
    </source>
</evidence>
<accession>A0A371BF09</accession>
<comment type="similarity">
    <text evidence="1 7 8">Belongs to the universal ribosomal protein uL22 family.</text>
</comment>
<sequence>MGKQAAPRRVGDKEALAVGTTIRGSAQKLNLVAALIRGRKVEEALNILSFSKRAMAVDARKVLASAIANAENNHNLDVDSLVVAEASVGKALTMKRFHARGRGKSTRILKPFSRLRIVVREQEEEA</sequence>
<evidence type="ECO:0000313" key="12">
    <source>
        <dbReference type="Proteomes" id="UP000263833"/>
    </source>
</evidence>
<keyword evidence="12" id="KW-1185">Reference proteome</keyword>
<dbReference type="GO" id="GO:0006412">
    <property type="term" value="P:translation"/>
    <property type="evidence" value="ECO:0007669"/>
    <property type="project" value="UniProtKB-UniRule"/>
</dbReference>
<dbReference type="OrthoDB" id="9805969at2"/>
<comment type="subunit">
    <text evidence="7 9">Part of the 50S ribosomal subunit.</text>
</comment>
<dbReference type="InterPro" id="IPR047867">
    <property type="entry name" value="Ribosomal_uL22_bac/org-type"/>
</dbReference>
<comment type="function">
    <text evidence="7">The globular domain of the protein is located near the polypeptide exit tunnel on the outside of the subunit, while an extended beta-hairpin is found that lines the wall of the exit tunnel in the center of the 70S ribosome.</text>
</comment>
<evidence type="ECO:0000256" key="10">
    <source>
        <dbReference type="RuleBase" id="RU004008"/>
    </source>
</evidence>
<dbReference type="GO" id="GO:0003735">
    <property type="term" value="F:structural constituent of ribosome"/>
    <property type="evidence" value="ECO:0007669"/>
    <property type="project" value="InterPro"/>
</dbReference>
<dbReference type="GO" id="GO:0019843">
    <property type="term" value="F:rRNA binding"/>
    <property type="evidence" value="ECO:0007669"/>
    <property type="project" value="UniProtKB-UniRule"/>
</dbReference>
<proteinExistence type="inferred from homology"/>
<dbReference type="Pfam" id="PF00237">
    <property type="entry name" value="Ribosomal_L22"/>
    <property type="match status" value="1"/>
</dbReference>
<evidence type="ECO:0000256" key="5">
    <source>
        <dbReference type="ARBA" id="ARBA00023274"/>
    </source>
</evidence>
<evidence type="ECO:0000256" key="2">
    <source>
        <dbReference type="ARBA" id="ARBA00022730"/>
    </source>
</evidence>
<dbReference type="AlphaFoldDB" id="A0A371BF09"/>
<dbReference type="PANTHER" id="PTHR13501:SF8">
    <property type="entry name" value="LARGE RIBOSOMAL SUBUNIT PROTEIN UL22M"/>
    <property type="match status" value="1"/>
</dbReference>